<dbReference type="EMBL" id="JBJKFK010000079">
    <property type="protein sequence ID" value="KAL3320072.1"/>
    <property type="molecule type" value="Genomic_DNA"/>
</dbReference>
<name>A0ABD2QKN6_9PLAT</name>
<keyword evidence="2" id="KW-1185">Reference proteome</keyword>
<sequence length="293" mass="33458">MLEEQLRSILDRVPGSSLTYNPTWLRIPNPLWPPYQIHKEKASQLLGTLHKISPGESVWIENVKVEPSRNAIFIEVFTTQSQGGARWHILWCNTHDTISYRHRHQALHGTIEDRSKPIWIGPNISLKGRISGRDFQSFEQFERDAWCLNGWKLMLFVDCQALVSAATVFLPSADTVESSRCQRLIARCERITDKQNKKSGFKLFEPRSSLVLLSRAKMLQLFQQPTFDSCLSFELVGSPESSNEPDLFSFSQQEDSAELDTSPPLPTLSEIEVGFTLNHLVRVCSDHTFSIEQ</sequence>
<protein>
    <submittedName>
        <fullName evidence="1">Uncharacterized protein</fullName>
    </submittedName>
</protein>
<accession>A0ABD2QKN6</accession>
<evidence type="ECO:0000313" key="2">
    <source>
        <dbReference type="Proteomes" id="UP001626550"/>
    </source>
</evidence>
<gene>
    <name evidence="1" type="ORF">Ciccas_001261</name>
</gene>
<dbReference type="Proteomes" id="UP001626550">
    <property type="component" value="Unassembled WGS sequence"/>
</dbReference>
<dbReference type="AlphaFoldDB" id="A0ABD2QKN6"/>
<organism evidence="1 2">
    <name type="scientific">Cichlidogyrus casuarinus</name>
    <dbReference type="NCBI Taxonomy" id="1844966"/>
    <lineage>
        <taxon>Eukaryota</taxon>
        <taxon>Metazoa</taxon>
        <taxon>Spiralia</taxon>
        <taxon>Lophotrochozoa</taxon>
        <taxon>Platyhelminthes</taxon>
        <taxon>Monogenea</taxon>
        <taxon>Monopisthocotylea</taxon>
        <taxon>Dactylogyridea</taxon>
        <taxon>Ancyrocephalidae</taxon>
        <taxon>Cichlidogyrus</taxon>
    </lineage>
</organism>
<comment type="caution">
    <text evidence="1">The sequence shown here is derived from an EMBL/GenBank/DDBJ whole genome shotgun (WGS) entry which is preliminary data.</text>
</comment>
<evidence type="ECO:0000313" key="1">
    <source>
        <dbReference type="EMBL" id="KAL3320072.1"/>
    </source>
</evidence>
<reference evidence="1 2" key="1">
    <citation type="submission" date="2024-11" db="EMBL/GenBank/DDBJ databases">
        <title>Adaptive evolution of stress response genes in parasites aligns with host niche diversity.</title>
        <authorList>
            <person name="Hahn C."/>
            <person name="Resl P."/>
        </authorList>
    </citation>
    <scope>NUCLEOTIDE SEQUENCE [LARGE SCALE GENOMIC DNA]</scope>
    <source>
        <strain evidence="1">EGGRZ-B1_66</strain>
        <tissue evidence="1">Body</tissue>
    </source>
</reference>
<proteinExistence type="predicted"/>